<name>A0A4U8SWS2_9HELI</name>
<reference evidence="1 2" key="1">
    <citation type="journal article" date="2014" name="Genome Announc.">
        <title>Draft genome sequences of eight enterohepatic helicobacter species isolated from both laboratory and wild rodents.</title>
        <authorList>
            <person name="Sheh A."/>
            <person name="Shen Z."/>
            <person name="Fox J.G."/>
        </authorList>
    </citation>
    <scope>NUCLEOTIDE SEQUENCE [LARGE SCALE GENOMIC DNA]</scope>
    <source>
        <strain evidence="1 2">MIT 96-1001</strain>
    </source>
</reference>
<evidence type="ECO:0000313" key="2">
    <source>
        <dbReference type="Proteomes" id="UP000029921"/>
    </source>
</evidence>
<protein>
    <recommendedName>
        <fullName evidence="3">Ribbon-helix-helix protein, CopG family</fullName>
    </recommendedName>
</protein>
<evidence type="ECO:0000313" key="1">
    <source>
        <dbReference type="EMBL" id="TLD91208.1"/>
    </source>
</evidence>
<dbReference type="AlphaFoldDB" id="A0A4U8SWS2"/>
<evidence type="ECO:0008006" key="3">
    <source>
        <dbReference type="Google" id="ProtNLM"/>
    </source>
</evidence>
<organism evidence="1 2">
    <name type="scientific">Helicobacter magdeburgensis</name>
    <dbReference type="NCBI Taxonomy" id="471858"/>
    <lineage>
        <taxon>Bacteria</taxon>
        <taxon>Pseudomonadati</taxon>
        <taxon>Campylobacterota</taxon>
        <taxon>Epsilonproteobacteria</taxon>
        <taxon>Campylobacterales</taxon>
        <taxon>Helicobacteraceae</taxon>
        <taxon>Helicobacter</taxon>
    </lineage>
</organism>
<keyword evidence="2" id="KW-1185">Reference proteome</keyword>
<comment type="caution">
    <text evidence="1">The sequence shown here is derived from an EMBL/GenBank/DDBJ whole genome shotgun (WGS) entry which is preliminary data.</text>
</comment>
<accession>A0A4U8SWS2</accession>
<dbReference type="Proteomes" id="UP000029921">
    <property type="component" value="Unassembled WGS sequence"/>
</dbReference>
<dbReference type="RefSeq" id="WP_034587630.1">
    <property type="nucleotide sequence ID" value="NZ_JRPE02000020.1"/>
</dbReference>
<dbReference type="EMBL" id="JRPE02000020">
    <property type="protein sequence ID" value="TLD91208.1"/>
    <property type="molecule type" value="Genomic_DNA"/>
</dbReference>
<sequence length="93" mass="10848">MKNAKIHTTSFFLETALLQSIDEIAEILGVSRSIVIERAVFGKEKGFDNAERKIKPKKAKKKIPTKRVKHKAYKQKRKKTEVKQECLFDWCNQ</sequence>
<proteinExistence type="predicted"/>
<gene>
    <name evidence="1" type="ORF">LS74_009800</name>
</gene>